<gene>
    <name evidence="1" type="ORF">GCM10011514_30450</name>
</gene>
<dbReference type="Proteomes" id="UP000609064">
    <property type="component" value="Unassembled WGS sequence"/>
</dbReference>
<dbReference type="AlphaFoldDB" id="A0A917DT77"/>
<reference evidence="1" key="2">
    <citation type="submission" date="2020-09" db="EMBL/GenBank/DDBJ databases">
        <authorList>
            <person name="Sun Q."/>
            <person name="Zhou Y."/>
        </authorList>
    </citation>
    <scope>NUCLEOTIDE SEQUENCE</scope>
    <source>
        <strain evidence="1">CGMCC 1.15958</strain>
    </source>
</reference>
<evidence type="ECO:0000313" key="1">
    <source>
        <dbReference type="EMBL" id="GGD64403.1"/>
    </source>
</evidence>
<sequence>MGCDPVLDATWKSFDCKTLLEFSVDKNIYQIFRHKNEIVLIDVNNNQRYSFPKVSGEFSKLLSTIINFNFKLPNRKTEALETPPPAYYFLPFYIDQRRSWSLPWNSFENLDQYANWKQDLIKYDVGLISDRYFEIQEELFLERRKNENYRSQITSIDTTFNVLRDYLPQKNFSIDPNVVEQITKEIEVELVTLAQNQEEIYNTLAQLETEKTQISHQLNIASKIVLEYEKDYVFAVENIPEDYLECPLCGQIHENSIINRASILTDKVNAENQLNEIKQAISIIDEKISTQKRKLNAVRDSINLINSKYIKYKNETISYSDAINGIAESSLRFRVNEKKKELLLQEKGSKVLIKDLESEKRQLQSKEDKETINISFLEIFKRYLKLLNINSINMSEIESPLDFTKIYKEGGAAENTRTILAYYLTIYEMICNTGTQVIAPLVIDTPNQQEQSESNYDKIVETLLNNIPENNQIFLCAMENNHLKPFESQASIFNLDGDKLLKETMFKEVESIFKNYNLL</sequence>
<reference evidence="1" key="1">
    <citation type="journal article" date="2014" name="Int. J. Syst. Evol. Microbiol.">
        <title>Complete genome sequence of Corynebacterium casei LMG S-19264T (=DSM 44701T), isolated from a smear-ripened cheese.</title>
        <authorList>
            <consortium name="US DOE Joint Genome Institute (JGI-PGF)"/>
            <person name="Walter F."/>
            <person name="Albersmeier A."/>
            <person name="Kalinowski J."/>
            <person name="Ruckert C."/>
        </authorList>
    </citation>
    <scope>NUCLEOTIDE SEQUENCE</scope>
    <source>
        <strain evidence="1">CGMCC 1.15958</strain>
    </source>
</reference>
<organism evidence="1 2">
    <name type="scientific">Emticicia aquatilis</name>
    <dbReference type="NCBI Taxonomy" id="1537369"/>
    <lineage>
        <taxon>Bacteria</taxon>
        <taxon>Pseudomonadati</taxon>
        <taxon>Bacteroidota</taxon>
        <taxon>Cytophagia</taxon>
        <taxon>Cytophagales</taxon>
        <taxon>Leadbetterellaceae</taxon>
        <taxon>Emticicia</taxon>
    </lineage>
</organism>
<accession>A0A917DT77</accession>
<dbReference type="EMBL" id="BMKK01000006">
    <property type="protein sequence ID" value="GGD64403.1"/>
    <property type="molecule type" value="Genomic_DNA"/>
</dbReference>
<keyword evidence="2" id="KW-1185">Reference proteome</keyword>
<proteinExistence type="predicted"/>
<comment type="caution">
    <text evidence="1">The sequence shown here is derived from an EMBL/GenBank/DDBJ whole genome shotgun (WGS) entry which is preliminary data.</text>
</comment>
<protein>
    <submittedName>
        <fullName evidence="1">Uncharacterized protein</fullName>
    </submittedName>
</protein>
<evidence type="ECO:0000313" key="2">
    <source>
        <dbReference type="Proteomes" id="UP000609064"/>
    </source>
</evidence>
<name>A0A917DT77_9BACT</name>